<keyword evidence="3" id="KW-1185">Reference proteome</keyword>
<name>A0A8B7BC07_ORYAF</name>
<dbReference type="OrthoDB" id="9749796at2759"/>
<organism evidence="3 4">
    <name type="scientific">Orycteropus afer afer</name>
    <dbReference type="NCBI Taxonomy" id="1230840"/>
    <lineage>
        <taxon>Eukaryota</taxon>
        <taxon>Metazoa</taxon>
        <taxon>Chordata</taxon>
        <taxon>Craniata</taxon>
        <taxon>Vertebrata</taxon>
        <taxon>Euteleostomi</taxon>
        <taxon>Mammalia</taxon>
        <taxon>Eutheria</taxon>
        <taxon>Afrotheria</taxon>
        <taxon>Tubulidentata</taxon>
        <taxon>Orycteropodidae</taxon>
        <taxon>Orycteropus</taxon>
    </lineage>
</organism>
<dbReference type="Gene3D" id="3.30.310.50">
    <property type="entry name" value="Alpha-D-phosphohexomutase, C-terminal domain"/>
    <property type="match status" value="1"/>
</dbReference>
<evidence type="ECO:0000313" key="3">
    <source>
        <dbReference type="Proteomes" id="UP000694850"/>
    </source>
</evidence>
<dbReference type="RefSeq" id="XP_007957539.1">
    <property type="nucleotide sequence ID" value="XM_007959348.1"/>
</dbReference>
<proteinExistence type="inferred from homology"/>
<evidence type="ECO:0000256" key="2">
    <source>
        <dbReference type="SAM" id="MobiDB-lite"/>
    </source>
</evidence>
<dbReference type="Pfam" id="PF09341">
    <property type="entry name" value="Pcc1"/>
    <property type="match status" value="1"/>
</dbReference>
<evidence type="ECO:0000313" key="4">
    <source>
        <dbReference type="RefSeq" id="XP_007957539.1"/>
    </source>
</evidence>
<comment type="similarity">
    <text evidence="1">Belongs to the CTAG/PCC1 family.</text>
</comment>
<protein>
    <submittedName>
        <fullName evidence="4">EKC/KEOPS complex subunit Lage3-like</fullName>
    </submittedName>
</protein>
<dbReference type="InterPro" id="IPR015419">
    <property type="entry name" value="CTAG/Pcc1"/>
</dbReference>
<evidence type="ECO:0000256" key="1">
    <source>
        <dbReference type="ARBA" id="ARBA00007073"/>
    </source>
</evidence>
<feature type="region of interest" description="Disordered" evidence="2">
    <location>
        <begin position="1"/>
        <end position="27"/>
    </location>
</feature>
<dbReference type="GeneID" id="103213618"/>
<dbReference type="AlphaFoldDB" id="A0A8B7BC07"/>
<dbReference type="Proteomes" id="UP000694850">
    <property type="component" value="Unplaced"/>
</dbReference>
<sequence length="127" mass="13386">MQAADDNGAGRVAARANGPRGPGNRSVVGHAGAATGIVFQRELAARAPGPGGSPAPADRAGSFLNVPFPTSLEAEMVCRFLMLNVRDPGLVLKSFRVTHRIMTVQLTAEDPDQLRSAIVSCVDHLWQ</sequence>
<accession>A0A8B7BC07</accession>
<reference evidence="4" key="1">
    <citation type="submission" date="2025-08" db="UniProtKB">
        <authorList>
            <consortium name="RefSeq"/>
        </authorList>
    </citation>
    <scope>IDENTIFICATION</scope>
</reference>
<feature type="compositionally biased region" description="Low complexity" evidence="2">
    <location>
        <begin position="1"/>
        <end position="25"/>
    </location>
</feature>
<feature type="non-terminal residue" evidence="4">
    <location>
        <position position="127"/>
    </location>
</feature>
<gene>
    <name evidence="4" type="primary">LOC103213618</name>
</gene>